<dbReference type="Proteomes" id="UP000095300">
    <property type="component" value="Unassembled WGS sequence"/>
</dbReference>
<evidence type="ECO:0000313" key="2">
    <source>
        <dbReference type="EnsemblMetazoa" id="SCAU012533-PA"/>
    </source>
</evidence>
<feature type="signal peptide" evidence="1">
    <location>
        <begin position="1"/>
        <end position="29"/>
    </location>
</feature>
<protein>
    <recommendedName>
        <fullName evidence="4">WAP domain-containing protein</fullName>
    </recommendedName>
</protein>
<accession>A0A1I8PZN4</accession>
<dbReference type="VEuPathDB" id="VectorBase:SCAU012533"/>
<dbReference type="AlphaFoldDB" id="A0A1I8PZN4"/>
<keyword evidence="1" id="KW-0732">Signal</keyword>
<keyword evidence="3" id="KW-1185">Reference proteome</keyword>
<dbReference type="EnsemblMetazoa" id="SCAU012533-RA">
    <property type="protein sequence ID" value="SCAU012533-PA"/>
    <property type="gene ID" value="SCAU012533"/>
</dbReference>
<gene>
    <name evidence="2" type="primary">106095950</name>
</gene>
<organism evidence="2 3">
    <name type="scientific">Stomoxys calcitrans</name>
    <name type="common">Stable fly</name>
    <name type="synonym">Conops calcitrans</name>
    <dbReference type="NCBI Taxonomy" id="35570"/>
    <lineage>
        <taxon>Eukaryota</taxon>
        <taxon>Metazoa</taxon>
        <taxon>Ecdysozoa</taxon>
        <taxon>Arthropoda</taxon>
        <taxon>Hexapoda</taxon>
        <taxon>Insecta</taxon>
        <taxon>Pterygota</taxon>
        <taxon>Neoptera</taxon>
        <taxon>Endopterygota</taxon>
        <taxon>Diptera</taxon>
        <taxon>Brachycera</taxon>
        <taxon>Muscomorpha</taxon>
        <taxon>Muscoidea</taxon>
        <taxon>Muscidae</taxon>
        <taxon>Stomoxys</taxon>
    </lineage>
</organism>
<reference evidence="2" key="1">
    <citation type="submission" date="2020-05" db="UniProtKB">
        <authorList>
            <consortium name="EnsemblMetazoa"/>
        </authorList>
    </citation>
    <scope>IDENTIFICATION</scope>
    <source>
        <strain evidence="2">USDA</strain>
    </source>
</reference>
<evidence type="ECO:0000313" key="3">
    <source>
        <dbReference type="Proteomes" id="UP000095300"/>
    </source>
</evidence>
<dbReference type="OrthoDB" id="6332063at2759"/>
<evidence type="ECO:0000256" key="1">
    <source>
        <dbReference type="SAM" id="SignalP"/>
    </source>
</evidence>
<name>A0A1I8PZN4_STOCA</name>
<evidence type="ECO:0008006" key="4">
    <source>
        <dbReference type="Google" id="ProtNLM"/>
    </source>
</evidence>
<sequence length="133" mass="14817">MIMSCKSLWYMSGVLVLVTLMTITPLIRADIENNEVSDAPEYQMIQGVKVYRGDRECVLVGGLCVHNSDCLESTTNKGLCPSNQHLGVECCYELPIRPAPCHQHWGECMDRCHKTLLRPGTDCENGQVCCVLV</sequence>
<proteinExistence type="predicted"/>
<dbReference type="KEGG" id="scac:106095950"/>
<feature type="chain" id="PRO_5009327468" description="WAP domain-containing protein" evidence="1">
    <location>
        <begin position="30"/>
        <end position="133"/>
    </location>
</feature>